<dbReference type="AlphaFoldDB" id="F3QSP8"/>
<dbReference type="EMBL" id="AFBR01000028">
    <property type="protein sequence ID" value="EGG55335.1"/>
    <property type="molecule type" value="Genomic_DNA"/>
</dbReference>
<dbReference type="Proteomes" id="UP000005546">
    <property type="component" value="Unassembled WGS sequence"/>
</dbReference>
<dbReference type="OrthoDB" id="1082675at2"/>
<accession>F3QSP8</accession>
<dbReference type="RefSeq" id="WP_008626150.1">
    <property type="nucleotide sequence ID" value="NZ_GL883831.1"/>
</dbReference>
<reference evidence="1 2" key="1">
    <citation type="submission" date="2011-02" db="EMBL/GenBank/DDBJ databases">
        <authorList>
            <person name="Weinstock G."/>
            <person name="Sodergren E."/>
            <person name="Clifton S."/>
            <person name="Fulton L."/>
            <person name="Fulton B."/>
            <person name="Courtney L."/>
            <person name="Fronick C."/>
            <person name="Harrison M."/>
            <person name="Strong C."/>
            <person name="Farmer C."/>
            <person name="Delahaunty K."/>
            <person name="Markovic C."/>
            <person name="Hall O."/>
            <person name="Minx P."/>
            <person name="Tomlinson C."/>
            <person name="Mitreva M."/>
            <person name="Hou S."/>
            <person name="Chen J."/>
            <person name="Wollam A."/>
            <person name="Pepin K.H."/>
            <person name="Johnson M."/>
            <person name="Bhonagiri V."/>
            <person name="Zhang X."/>
            <person name="Suruliraj S."/>
            <person name="Warren W."/>
            <person name="Chinwalla A."/>
            <person name="Mardis E.R."/>
            <person name="Wilson R.K."/>
        </authorList>
    </citation>
    <scope>NUCLEOTIDE SEQUENCE [LARGE SCALE GENOMIC DNA]</scope>
    <source>
        <strain evidence="1 2">YIT 11841</strain>
    </source>
</reference>
<protein>
    <submittedName>
        <fullName evidence="1">Uncharacterized protein</fullName>
    </submittedName>
</protein>
<keyword evidence="2" id="KW-1185">Reference proteome</keyword>
<proteinExistence type="predicted"/>
<evidence type="ECO:0000313" key="2">
    <source>
        <dbReference type="Proteomes" id="UP000005546"/>
    </source>
</evidence>
<sequence length="145" mass="16607">MELDFDKIIRIRKIRSVKSDLSKEENALARPVLSDKKLIPEIHKVFTSLIVERGCKPATNTVIQRKKFIFIVLYLYSPSSLAGDKMAPGLRDELSNVLGVQAKSTISNNCANLVFLYQNYTSFRKDVEYLCNKIISWLKSHELVE</sequence>
<organism evidence="1 2">
    <name type="scientific">Paraprevotella xylaniphila YIT 11841</name>
    <dbReference type="NCBI Taxonomy" id="762982"/>
    <lineage>
        <taxon>Bacteria</taxon>
        <taxon>Pseudomonadati</taxon>
        <taxon>Bacteroidota</taxon>
        <taxon>Bacteroidia</taxon>
        <taxon>Bacteroidales</taxon>
        <taxon>Prevotellaceae</taxon>
        <taxon>Paraprevotella</taxon>
    </lineage>
</organism>
<gene>
    <name evidence="1" type="ORF">HMPREF9442_01208</name>
</gene>
<evidence type="ECO:0000313" key="1">
    <source>
        <dbReference type="EMBL" id="EGG55335.1"/>
    </source>
</evidence>
<dbReference type="HOGENOM" id="CLU_145932_0_0_10"/>
<comment type="caution">
    <text evidence="1">The sequence shown here is derived from an EMBL/GenBank/DDBJ whole genome shotgun (WGS) entry which is preliminary data.</text>
</comment>
<name>F3QSP8_9BACT</name>
<dbReference type="STRING" id="762982.HMPREF9442_01208"/>
<dbReference type="eggNOG" id="ENOG5032TRH">
    <property type="taxonomic scope" value="Bacteria"/>
</dbReference>